<accession>A0A392VEX4</accession>
<dbReference type="Proteomes" id="UP000265520">
    <property type="component" value="Unassembled WGS sequence"/>
</dbReference>
<organism evidence="1 2">
    <name type="scientific">Trifolium medium</name>
    <dbReference type="NCBI Taxonomy" id="97028"/>
    <lineage>
        <taxon>Eukaryota</taxon>
        <taxon>Viridiplantae</taxon>
        <taxon>Streptophyta</taxon>
        <taxon>Embryophyta</taxon>
        <taxon>Tracheophyta</taxon>
        <taxon>Spermatophyta</taxon>
        <taxon>Magnoliopsida</taxon>
        <taxon>eudicotyledons</taxon>
        <taxon>Gunneridae</taxon>
        <taxon>Pentapetalae</taxon>
        <taxon>rosids</taxon>
        <taxon>fabids</taxon>
        <taxon>Fabales</taxon>
        <taxon>Fabaceae</taxon>
        <taxon>Papilionoideae</taxon>
        <taxon>50 kb inversion clade</taxon>
        <taxon>NPAAA clade</taxon>
        <taxon>Hologalegina</taxon>
        <taxon>IRL clade</taxon>
        <taxon>Trifolieae</taxon>
        <taxon>Trifolium</taxon>
    </lineage>
</organism>
<sequence>MQPQMDKNFYGDEQEVANSSYNYQVPNANVEANVPMHENVSTTTIDDLRAFNSLSDAEAY</sequence>
<dbReference type="EMBL" id="LXQA011117029">
    <property type="protein sequence ID" value="MCI85501.1"/>
    <property type="molecule type" value="Genomic_DNA"/>
</dbReference>
<proteinExistence type="predicted"/>
<reference evidence="1 2" key="1">
    <citation type="journal article" date="2018" name="Front. Plant Sci.">
        <title>Red Clover (Trifolium pratense) and Zigzag Clover (T. medium) - A Picture of Genomic Similarities and Differences.</title>
        <authorList>
            <person name="Dluhosova J."/>
            <person name="Istvanek J."/>
            <person name="Nedelnik J."/>
            <person name="Repkova J."/>
        </authorList>
    </citation>
    <scope>NUCLEOTIDE SEQUENCE [LARGE SCALE GENOMIC DNA]</scope>
    <source>
        <strain evidence="2">cv. 10/8</strain>
        <tissue evidence="1">Leaf</tissue>
    </source>
</reference>
<keyword evidence="2" id="KW-1185">Reference proteome</keyword>
<evidence type="ECO:0000313" key="2">
    <source>
        <dbReference type="Proteomes" id="UP000265520"/>
    </source>
</evidence>
<name>A0A392VEX4_9FABA</name>
<dbReference type="AlphaFoldDB" id="A0A392VEX4"/>
<feature type="non-terminal residue" evidence="1">
    <location>
        <position position="60"/>
    </location>
</feature>
<evidence type="ECO:0000313" key="1">
    <source>
        <dbReference type="EMBL" id="MCI85501.1"/>
    </source>
</evidence>
<comment type="caution">
    <text evidence="1">The sequence shown here is derived from an EMBL/GenBank/DDBJ whole genome shotgun (WGS) entry which is preliminary data.</text>
</comment>
<protein>
    <submittedName>
        <fullName evidence="1">Ethylene insensitive 3 family protein</fullName>
    </submittedName>
</protein>